<gene>
    <name evidence="8" type="ORF">SOIL9_50040</name>
</gene>
<feature type="chain" id="PRO_5026744194" description="Cytochrome c domain-containing protein" evidence="6">
    <location>
        <begin position="18"/>
        <end position="809"/>
    </location>
</feature>
<feature type="domain" description="Cytochrome c" evidence="7">
    <location>
        <begin position="22"/>
        <end position="108"/>
    </location>
</feature>
<dbReference type="Pfam" id="PF07635">
    <property type="entry name" value="PSCyt1"/>
    <property type="match status" value="1"/>
</dbReference>
<dbReference type="PROSITE" id="PS51007">
    <property type="entry name" value="CYTC"/>
    <property type="match status" value="1"/>
</dbReference>
<dbReference type="KEGG" id="gms:SOIL9_50040"/>
<evidence type="ECO:0000256" key="4">
    <source>
        <dbReference type="PROSITE-ProRule" id="PRU00433"/>
    </source>
</evidence>
<keyword evidence="2 4" id="KW-0479">Metal-binding</keyword>
<dbReference type="GO" id="GO:0009055">
    <property type="term" value="F:electron transfer activity"/>
    <property type="evidence" value="ECO:0007669"/>
    <property type="project" value="InterPro"/>
</dbReference>
<dbReference type="PANTHER" id="PTHR35889:SF3">
    <property type="entry name" value="F-BOX DOMAIN-CONTAINING PROTEIN"/>
    <property type="match status" value="1"/>
</dbReference>
<feature type="region of interest" description="Disordered" evidence="5">
    <location>
        <begin position="479"/>
        <end position="519"/>
    </location>
</feature>
<organism evidence="8 9">
    <name type="scientific">Gemmata massiliana</name>
    <dbReference type="NCBI Taxonomy" id="1210884"/>
    <lineage>
        <taxon>Bacteria</taxon>
        <taxon>Pseudomonadati</taxon>
        <taxon>Planctomycetota</taxon>
        <taxon>Planctomycetia</taxon>
        <taxon>Gemmatales</taxon>
        <taxon>Gemmataceae</taxon>
        <taxon>Gemmata</taxon>
    </lineage>
</organism>
<dbReference type="InterPro" id="IPR011444">
    <property type="entry name" value="DUF1549"/>
</dbReference>
<dbReference type="InterPro" id="IPR009056">
    <property type="entry name" value="Cyt_c-like_dom"/>
</dbReference>
<feature type="signal peptide" evidence="6">
    <location>
        <begin position="1"/>
        <end position="17"/>
    </location>
</feature>
<dbReference type="GO" id="GO:0020037">
    <property type="term" value="F:heme binding"/>
    <property type="evidence" value="ECO:0007669"/>
    <property type="project" value="InterPro"/>
</dbReference>
<evidence type="ECO:0000313" key="9">
    <source>
        <dbReference type="Proteomes" id="UP000464178"/>
    </source>
</evidence>
<evidence type="ECO:0000256" key="6">
    <source>
        <dbReference type="SAM" id="SignalP"/>
    </source>
</evidence>
<evidence type="ECO:0000313" key="8">
    <source>
        <dbReference type="EMBL" id="VTR92710.1"/>
    </source>
</evidence>
<dbReference type="Pfam" id="PF07587">
    <property type="entry name" value="PSD1"/>
    <property type="match status" value="1"/>
</dbReference>
<evidence type="ECO:0000259" key="7">
    <source>
        <dbReference type="PROSITE" id="PS51007"/>
    </source>
</evidence>
<reference evidence="8 9" key="1">
    <citation type="submission" date="2019-05" db="EMBL/GenBank/DDBJ databases">
        <authorList>
            <consortium name="Science for Life Laboratories"/>
        </authorList>
    </citation>
    <scope>NUCLEOTIDE SEQUENCE [LARGE SCALE GENOMIC DNA]</scope>
    <source>
        <strain evidence="8">Soil9</strain>
    </source>
</reference>
<sequence>MRFFLSLLALAPCSVRAAEPVDYRKDIKPLLQERCYACHGALAQKGKLRVDSGANLLKGGAVVPGMPDTSELVLRVVSDDDAQRMPPEGHPLKPEQIAKLKAWIAQGAKVPADDAPEPDPRDHWAFRAPVRPKMPASADRSTQNANPIDAFVTVQRQKHGLTPVQPADRGVLLRRVYLDLIGLPPTAAQTDAFVKDTSPDAYEKVVDQLLASPQYGERWGRHFLDIWRYSDWWGLGSELRNSQRHIWHWRDWTIESFNADLGYDEMIRQMLAADELYPTEPKKLRATGYLARSYFLFNRTSWLDEVVEHSGKGFLGLTLNCCKCHDHKYDPIKQADYYQFRAIFEPYQVRTDVVPGEPDVTKAGIPRVFDCNLDAKTPFHIRGDERNPDKDRVVDPGLPQFLAAGGLKIAPVQLPAESHEPLRRAEIAETYRVVVETRLKESKAALAHAEVVASRGAFQSWRVLPARAAHTAAVKERDALDAAMRDPKSAPASYRGAVKSAESNVEDAKSQGRPFPNTSTGRRTALANWIADAKNPLTARVAVNHLWVRHFGVPLVPSVFEFGRKGALPSNPELLDWLACELVNPQYRVGSRAKSWSFKHLHKLIVTSNTYRLSSSAAGADANAQIDPENKYLWRMNPVRMDANTVRDSLLHLAGDLDLAQSGPPVPMPQQEASRRRSLYFFHSHNEHNKLLDIFDNANVLECYRRSESIVPQQALALWNSKLAQTMAAKINDQLHARLKDADDTRFVTAAFETVLGTSPTKDELAACLTALAELRTELKTAPPAEQTKRVRLQVIQALINHNDFVTVR</sequence>
<dbReference type="InterPro" id="IPR022655">
    <property type="entry name" value="DUF1553"/>
</dbReference>
<dbReference type="AlphaFoldDB" id="A0A6P2CZS0"/>
<dbReference type="SUPFAM" id="SSF46626">
    <property type="entry name" value="Cytochrome c"/>
    <property type="match status" value="1"/>
</dbReference>
<dbReference type="Pfam" id="PF07583">
    <property type="entry name" value="PSCyt2"/>
    <property type="match status" value="1"/>
</dbReference>
<dbReference type="InterPro" id="IPR011429">
    <property type="entry name" value="Cyt_c_Planctomycete-type"/>
</dbReference>
<keyword evidence="6" id="KW-0732">Signal</keyword>
<accession>A0A6P2CZS0</accession>
<name>A0A6P2CZS0_9BACT</name>
<evidence type="ECO:0000256" key="3">
    <source>
        <dbReference type="ARBA" id="ARBA00023004"/>
    </source>
</evidence>
<dbReference type="EMBL" id="LR593886">
    <property type="protein sequence ID" value="VTR92710.1"/>
    <property type="molecule type" value="Genomic_DNA"/>
</dbReference>
<protein>
    <recommendedName>
        <fullName evidence="7">Cytochrome c domain-containing protein</fullName>
    </recommendedName>
</protein>
<dbReference type="PANTHER" id="PTHR35889">
    <property type="entry name" value="CYCLOINULO-OLIGOSACCHARIDE FRUCTANOTRANSFERASE-RELATED"/>
    <property type="match status" value="1"/>
</dbReference>
<evidence type="ECO:0000256" key="2">
    <source>
        <dbReference type="ARBA" id="ARBA00022723"/>
    </source>
</evidence>
<proteinExistence type="predicted"/>
<dbReference type="InterPro" id="IPR036909">
    <property type="entry name" value="Cyt_c-like_dom_sf"/>
</dbReference>
<evidence type="ECO:0000256" key="1">
    <source>
        <dbReference type="ARBA" id="ARBA00022617"/>
    </source>
</evidence>
<dbReference type="GO" id="GO:0046872">
    <property type="term" value="F:metal ion binding"/>
    <property type="evidence" value="ECO:0007669"/>
    <property type="project" value="UniProtKB-KW"/>
</dbReference>
<keyword evidence="9" id="KW-1185">Reference proteome</keyword>
<dbReference type="Proteomes" id="UP000464178">
    <property type="component" value="Chromosome"/>
</dbReference>
<keyword evidence="1 4" id="KW-0349">Heme</keyword>
<evidence type="ECO:0000256" key="5">
    <source>
        <dbReference type="SAM" id="MobiDB-lite"/>
    </source>
</evidence>
<dbReference type="Gene3D" id="1.10.760.10">
    <property type="entry name" value="Cytochrome c-like domain"/>
    <property type="match status" value="1"/>
</dbReference>
<dbReference type="RefSeq" id="WP_162667535.1">
    <property type="nucleotide sequence ID" value="NZ_LR593886.1"/>
</dbReference>
<feature type="compositionally biased region" description="Basic and acidic residues" evidence="5">
    <location>
        <begin position="479"/>
        <end position="488"/>
    </location>
</feature>
<keyword evidence="3 4" id="KW-0408">Iron</keyword>